<evidence type="ECO:0000256" key="2">
    <source>
        <dbReference type="ARBA" id="ARBA00007362"/>
    </source>
</evidence>
<dbReference type="PANTHER" id="PTHR32322:SF2">
    <property type="entry name" value="EAMA DOMAIN-CONTAINING PROTEIN"/>
    <property type="match status" value="1"/>
</dbReference>
<keyword evidence="5 6" id="KW-0472">Membrane</keyword>
<feature type="transmembrane region" description="Helical" evidence="6">
    <location>
        <begin position="184"/>
        <end position="204"/>
    </location>
</feature>
<gene>
    <name evidence="8" type="ORF">GCM10009083_00040</name>
</gene>
<organism evidence="8 9">
    <name type="scientific">Halopseudomonas pertucinogena</name>
    <dbReference type="NCBI Taxonomy" id="86175"/>
    <lineage>
        <taxon>Bacteria</taxon>
        <taxon>Pseudomonadati</taxon>
        <taxon>Pseudomonadota</taxon>
        <taxon>Gammaproteobacteria</taxon>
        <taxon>Pseudomonadales</taxon>
        <taxon>Pseudomonadaceae</taxon>
        <taxon>Halopseudomonas</taxon>
    </lineage>
</organism>
<dbReference type="InterPro" id="IPR037185">
    <property type="entry name" value="EmrE-like"/>
</dbReference>
<keyword evidence="3 6" id="KW-0812">Transmembrane</keyword>
<name>A0ABQ2CK65_9GAMM</name>
<dbReference type="SUPFAM" id="SSF103481">
    <property type="entry name" value="Multidrug resistance efflux transporter EmrE"/>
    <property type="match status" value="2"/>
</dbReference>
<feature type="transmembrane region" description="Helical" evidence="6">
    <location>
        <begin position="70"/>
        <end position="90"/>
    </location>
</feature>
<feature type="transmembrane region" description="Helical" evidence="6">
    <location>
        <begin position="96"/>
        <end position="117"/>
    </location>
</feature>
<protein>
    <recommendedName>
        <fullName evidence="7">EamA domain-containing protein</fullName>
    </recommendedName>
</protein>
<comment type="similarity">
    <text evidence="2">Belongs to the EamA transporter family.</text>
</comment>
<evidence type="ECO:0000256" key="1">
    <source>
        <dbReference type="ARBA" id="ARBA00004141"/>
    </source>
</evidence>
<dbReference type="Proteomes" id="UP000633263">
    <property type="component" value="Unassembled WGS sequence"/>
</dbReference>
<evidence type="ECO:0000313" key="8">
    <source>
        <dbReference type="EMBL" id="GGI87698.1"/>
    </source>
</evidence>
<feature type="transmembrane region" description="Helical" evidence="6">
    <location>
        <begin position="158"/>
        <end position="177"/>
    </location>
</feature>
<feature type="domain" description="EamA" evidence="7">
    <location>
        <begin position="6"/>
        <end position="140"/>
    </location>
</feature>
<sequence>MTARYWAIFGLLLTSLAWAGNALIARAATGVLPPVGLSFWRWSLALFLLLPFTAKGVWQHRRVLLGNWKQIIVLSALSISSYNTLLYQAAQTTTAINLTLVGTGLPVAAFFWSVLLLRQWPSGAAVTGALLGLAGLLLVLSGGAVGRLLQLSFNRGDILMLLAVLSWGLYSVLLQRWSLPVPGLVLMAALLLCGVPLLLPIFLWEQARLGPMPATAHAAGAIVYTAVFASLLAYVAWNHGVRVLGPATASLFSYLVPVFTALLGVLLLQEPLQWYHLAGGLLTFLGLIVATRWRRGGR</sequence>
<accession>A0ABQ2CK65</accession>
<proteinExistence type="inferred from homology"/>
<evidence type="ECO:0000313" key="9">
    <source>
        <dbReference type="Proteomes" id="UP000633263"/>
    </source>
</evidence>
<keyword evidence="4 6" id="KW-1133">Transmembrane helix</keyword>
<evidence type="ECO:0000256" key="3">
    <source>
        <dbReference type="ARBA" id="ARBA00022692"/>
    </source>
</evidence>
<dbReference type="InterPro" id="IPR050638">
    <property type="entry name" value="AA-Vitamin_Transporters"/>
</dbReference>
<feature type="transmembrane region" description="Helical" evidence="6">
    <location>
        <begin position="274"/>
        <end position="293"/>
    </location>
</feature>
<comment type="caution">
    <text evidence="8">The sequence shown here is derived from an EMBL/GenBank/DDBJ whole genome shotgun (WGS) entry which is preliminary data.</text>
</comment>
<dbReference type="RefSeq" id="WP_188634572.1">
    <property type="nucleotide sequence ID" value="NZ_BMNN01000001.1"/>
</dbReference>
<feature type="transmembrane region" description="Helical" evidence="6">
    <location>
        <begin position="216"/>
        <end position="237"/>
    </location>
</feature>
<feature type="transmembrane region" description="Helical" evidence="6">
    <location>
        <begin position="37"/>
        <end position="58"/>
    </location>
</feature>
<dbReference type="PANTHER" id="PTHR32322">
    <property type="entry name" value="INNER MEMBRANE TRANSPORTER"/>
    <property type="match status" value="1"/>
</dbReference>
<evidence type="ECO:0000259" key="7">
    <source>
        <dbReference type="Pfam" id="PF00892"/>
    </source>
</evidence>
<evidence type="ECO:0000256" key="6">
    <source>
        <dbReference type="SAM" id="Phobius"/>
    </source>
</evidence>
<keyword evidence="9" id="KW-1185">Reference proteome</keyword>
<feature type="transmembrane region" description="Helical" evidence="6">
    <location>
        <begin position="124"/>
        <end position="146"/>
    </location>
</feature>
<evidence type="ECO:0000256" key="4">
    <source>
        <dbReference type="ARBA" id="ARBA00022989"/>
    </source>
</evidence>
<feature type="transmembrane region" description="Helical" evidence="6">
    <location>
        <begin position="249"/>
        <end position="268"/>
    </location>
</feature>
<dbReference type="Pfam" id="PF00892">
    <property type="entry name" value="EamA"/>
    <property type="match status" value="2"/>
</dbReference>
<reference evidence="9" key="1">
    <citation type="journal article" date="2019" name="Int. J. Syst. Evol. Microbiol.">
        <title>The Global Catalogue of Microorganisms (GCM) 10K type strain sequencing project: providing services to taxonomists for standard genome sequencing and annotation.</title>
        <authorList>
            <consortium name="The Broad Institute Genomics Platform"/>
            <consortium name="The Broad Institute Genome Sequencing Center for Infectious Disease"/>
            <person name="Wu L."/>
            <person name="Ma J."/>
        </authorList>
    </citation>
    <scope>NUCLEOTIDE SEQUENCE [LARGE SCALE GENOMIC DNA]</scope>
    <source>
        <strain evidence="9">JCM 11590</strain>
    </source>
</reference>
<comment type="subcellular location">
    <subcellularLocation>
        <location evidence="1">Membrane</location>
        <topology evidence="1">Multi-pass membrane protein</topology>
    </subcellularLocation>
</comment>
<feature type="domain" description="EamA" evidence="7">
    <location>
        <begin position="155"/>
        <end position="290"/>
    </location>
</feature>
<dbReference type="InterPro" id="IPR000620">
    <property type="entry name" value="EamA_dom"/>
</dbReference>
<dbReference type="EMBL" id="BMNN01000001">
    <property type="protein sequence ID" value="GGI87698.1"/>
    <property type="molecule type" value="Genomic_DNA"/>
</dbReference>
<evidence type="ECO:0000256" key="5">
    <source>
        <dbReference type="ARBA" id="ARBA00023136"/>
    </source>
</evidence>